<gene>
    <name evidence="3" type="ORF">LARSCL_LOCUS18244</name>
</gene>
<evidence type="ECO:0000256" key="2">
    <source>
        <dbReference type="SAM" id="Phobius"/>
    </source>
</evidence>
<reference evidence="3 4" key="1">
    <citation type="submission" date="2024-04" db="EMBL/GenBank/DDBJ databases">
        <authorList>
            <person name="Rising A."/>
            <person name="Reimegard J."/>
            <person name="Sonavane S."/>
            <person name="Akerstrom W."/>
            <person name="Nylinder S."/>
            <person name="Hedman E."/>
            <person name="Kallberg Y."/>
        </authorList>
    </citation>
    <scope>NUCLEOTIDE SEQUENCE [LARGE SCALE GENOMIC DNA]</scope>
</reference>
<evidence type="ECO:0000313" key="4">
    <source>
        <dbReference type="Proteomes" id="UP001497382"/>
    </source>
</evidence>
<sequence>MLSLVDKNPIMETNPQKLMNNNTQEAAELLGLSSSDSLDSPSFSHFQAPKQKRKVRFKKPFRPSSRLKSSRSTSSKSCKCSFMEGLKIFSYFAVLAIVGALLWYVMTLSTRIEELQAKFSDFEAGNRNTPEALHVIHSSLKQLDSNVTMLYIDARKSIADIENITSEVKLLKETANSLRASIASAPAIQQLPKDMHSLSESVANFGSKLNALESNVKELKDQQSNLQTTCQNLSGELDTVKISIQDITNSTDYQAKSSVNTSVKDSKLQNAIQEANQHVETLQGQLTDVVKSVEKINTTFRNQLNIYSELPAKVETVKEAIVWLNNTTLTHSSRISALETFVHSNLTLRLDQLEPDRPHSFQMPAAADIGDYVNKTISEAILQMINKGIFHSGIQNTNNNAMQSLDQTHDVLVLLASLLQKFDQLPTTYILTNKNSSEIVESMLYHAFEELIGSRDFKIENLDQELKNLSLCIPSCHSTEVATDGHLDDTTTPVFLKSTLKTGNSQNDNPQFQLAEALG</sequence>
<feature type="coiled-coil region" evidence="1">
    <location>
        <begin position="161"/>
        <end position="236"/>
    </location>
</feature>
<evidence type="ECO:0000313" key="3">
    <source>
        <dbReference type="EMBL" id="CAL1293525.1"/>
    </source>
</evidence>
<keyword evidence="1" id="KW-0175">Coiled coil</keyword>
<feature type="transmembrane region" description="Helical" evidence="2">
    <location>
        <begin position="88"/>
        <end position="106"/>
    </location>
</feature>
<protein>
    <submittedName>
        <fullName evidence="3">Uncharacterized protein</fullName>
    </submittedName>
</protein>
<keyword evidence="2" id="KW-0472">Membrane</keyword>
<keyword evidence="4" id="KW-1185">Reference proteome</keyword>
<organism evidence="3 4">
    <name type="scientific">Larinioides sclopetarius</name>
    <dbReference type="NCBI Taxonomy" id="280406"/>
    <lineage>
        <taxon>Eukaryota</taxon>
        <taxon>Metazoa</taxon>
        <taxon>Ecdysozoa</taxon>
        <taxon>Arthropoda</taxon>
        <taxon>Chelicerata</taxon>
        <taxon>Arachnida</taxon>
        <taxon>Araneae</taxon>
        <taxon>Araneomorphae</taxon>
        <taxon>Entelegynae</taxon>
        <taxon>Araneoidea</taxon>
        <taxon>Araneidae</taxon>
        <taxon>Larinioides</taxon>
    </lineage>
</organism>
<dbReference type="EMBL" id="CAXIEN010000329">
    <property type="protein sequence ID" value="CAL1293525.1"/>
    <property type="molecule type" value="Genomic_DNA"/>
</dbReference>
<name>A0AAV2BCB5_9ARAC</name>
<proteinExistence type="predicted"/>
<dbReference type="Proteomes" id="UP001497382">
    <property type="component" value="Unassembled WGS sequence"/>
</dbReference>
<dbReference type="Gene3D" id="1.10.287.1490">
    <property type="match status" value="1"/>
</dbReference>
<accession>A0AAV2BCB5</accession>
<keyword evidence="2" id="KW-1133">Transmembrane helix</keyword>
<keyword evidence="2" id="KW-0812">Transmembrane</keyword>
<evidence type="ECO:0000256" key="1">
    <source>
        <dbReference type="SAM" id="Coils"/>
    </source>
</evidence>
<dbReference type="AlphaFoldDB" id="A0AAV2BCB5"/>
<comment type="caution">
    <text evidence="3">The sequence shown here is derived from an EMBL/GenBank/DDBJ whole genome shotgun (WGS) entry which is preliminary data.</text>
</comment>